<accession>A0A7G9FSZ5</accession>
<dbReference type="Gene3D" id="1.10.260.40">
    <property type="entry name" value="lambda repressor-like DNA-binding domains"/>
    <property type="match status" value="1"/>
</dbReference>
<sequence length="190" mass="21434">MDSKKFGEFIATIRKEKGWTQAELAEKISVTDKAVSRWERGLGFPDINTIKPLADVLEVSVLEIMQSEREPKEEISADKATEVLDNVISLVVHQRQIERRNIIISVVSVTSVVLLIFLIDLMQWEAFVFVCMPFIFLGIGIVLIALSIHRRRMKLSYYVTLILGIFALLFPVVICLLLLFAFALGGPIAN</sequence>
<gene>
    <name evidence="4" type="ORF">H9Q77_11270</name>
</gene>
<dbReference type="PANTHER" id="PTHR46558">
    <property type="entry name" value="TRACRIPTIONAL REGULATORY PROTEIN-RELATED-RELATED"/>
    <property type="match status" value="1"/>
</dbReference>
<proteinExistence type="predicted"/>
<evidence type="ECO:0000256" key="1">
    <source>
        <dbReference type="ARBA" id="ARBA00023125"/>
    </source>
</evidence>
<organism evidence="4 5">
    <name type="scientific">Simiaoa sunii</name>
    <dbReference type="NCBI Taxonomy" id="2763672"/>
    <lineage>
        <taxon>Bacteria</taxon>
        <taxon>Bacillati</taxon>
        <taxon>Bacillota</taxon>
        <taxon>Clostridia</taxon>
        <taxon>Lachnospirales</taxon>
        <taxon>Lachnospiraceae</taxon>
        <taxon>Simiaoa</taxon>
    </lineage>
</organism>
<reference evidence="4 5" key="1">
    <citation type="submission" date="2020-08" db="EMBL/GenBank/DDBJ databases">
        <authorList>
            <person name="Liu C."/>
            <person name="Sun Q."/>
        </authorList>
    </citation>
    <scope>NUCLEOTIDE SEQUENCE [LARGE SCALE GENOMIC DNA]</scope>
    <source>
        <strain evidence="4 5">NSJ-8</strain>
    </source>
</reference>
<feature type="transmembrane region" description="Helical" evidence="2">
    <location>
        <begin position="127"/>
        <end position="146"/>
    </location>
</feature>
<dbReference type="InterPro" id="IPR001387">
    <property type="entry name" value="Cro/C1-type_HTH"/>
</dbReference>
<dbReference type="Pfam" id="PF01381">
    <property type="entry name" value="HTH_3"/>
    <property type="match status" value="1"/>
</dbReference>
<keyword evidence="1" id="KW-0238">DNA-binding</keyword>
<keyword evidence="2" id="KW-0812">Transmembrane</keyword>
<dbReference type="EMBL" id="CP060633">
    <property type="protein sequence ID" value="QNM01677.1"/>
    <property type="molecule type" value="Genomic_DNA"/>
</dbReference>
<evidence type="ECO:0000259" key="3">
    <source>
        <dbReference type="PROSITE" id="PS50943"/>
    </source>
</evidence>
<dbReference type="RefSeq" id="WP_118545984.1">
    <property type="nucleotide sequence ID" value="NZ_CP060633.1"/>
</dbReference>
<dbReference type="PROSITE" id="PS50943">
    <property type="entry name" value="HTH_CROC1"/>
    <property type="match status" value="1"/>
</dbReference>
<dbReference type="InterPro" id="IPR010982">
    <property type="entry name" value="Lambda_DNA-bd_dom_sf"/>
</dbReference>
<dbReference type="KEGG" id="ssun:H9Q77_11270"/>
<dbReference type="GO" id="GO:0003677">
    <property type="term" value="F:DNA binding"/>
    <property type="evidence" value="ECO:0007669"/>
    <property type="project" value="UniProtKB-KW"/>
</dbReference>
<dbReference type="SMART" id="SM00530">
    <property type="entry name" value="HTH_XRE"/>
    <property type="match status" value="1"/>
</dbReference>
<protein>
    <submittedName>
        <fullName evidence="4">Helix-turn-helix transcriptional regulator</fullName>
    </submittedName>
</protein>
<evidence type="ECO:0000313" key="5">
    <source>
        <dbReference type="Proteomes" id="UP000515981"/>
    </source>
</evidence>
<dbReference type="CDD" id="cd00093">
    <property type="entry name" value="HTH_XRE"/>
    <property type="match status" value="1"/>
</dbReference>
<evidence type="ECO:0000256" key="2">
    <source>
        <dbReference type="SAM" id="Phobius"/>
    </source>
</evidence>
<evidence type="ECO:0000313" key="4">
    <source>
        <dbReference type="EMBL" id="QNM01677.1"/>
    </source>
</evidence>
<keyword evidence="2" id="KW-1133">Transmembrane helix</keyword>
<keyword evidence="5" id="KW-1185">Reference proteome</keyword>
<dbReference type="SUPFAM" id="SSF47413">
    <property type="entry name" value="lambda repressor-like DNA-binding domains"/>
    <property type="match status" value="1"/>
</dbReference>
<dbReference type="PANTHER" id="PTHR46558:SF11">
    <property type="entry name" value="HTH-TYPE TRANSCRIPTIONAL REGULATOR XRE"/>
    <property type="match status" value="1"/>
</dbReference>
<keyword evidence="2" id="KW-0472">Membrane</keyword>
<feature type="transmembrane region" description="Helical" evidence="2">
    <location>
        <begin position="158"/>
        <end position="184"/>
    </location>
</feature>
<feature type="domain" description="HTH cro/C1-type" evidence="3">
    <location>
        <begin position="10"/>
        <end position="64"/>
    </location>
</feature>
<dbReference type="Proteomes" id="UP000515981">
    <property type="component" value="Chromosome"/>
</dbReference>
<name>A0A7G9FSZ5_9FIRM</name>
<feature type="transmembrane region" description="Helical" evidence="2">
    <location>
        <begin position="102"/>
        <end position="121"/>
    </location>
</feature>
<dbReference type="AlphaFoldDB" id="A0A7G9FSZ5"/>